<dbReference type="GO" id="GO:0045211">
    <property type="term" value="C:postsynaptic membrane"/>
    <property type="evidence" value="ECO:0007669"/>
    <property type="project" value="TreeGrafter"/>
</dbReference>
<feature type="region of interest" description="Disordered" evidence="5">
    <location>
        <begin position="1"/>
        <end position="55"/>
    </location>
</feature>
<comment type="subcellular location">
    <subcellularLocation>
        <location evidence="1">Membrane</location>
    </subcellularLocation>
</comment>
<dbReference type="AlphaFoldDB" id="A0A315W4D1"/>
<evidence type="ECO:0000313" key="7">
    <source>
        <dbReference type="Proteomes" id="UP000250572"/>
    </source>
</evidence>
<protein>
    <submittedName>
        <fullName evidence="6">Uncharacterized protein</fullName>
    </submittedName>
</protein>
<dbReference type="GO" id="GO:0032591">
    <property type="term" value="C:dendritic spine membrane"/>
    <property type="evidence" value="ECO:0007669"/>
    <property type="project" value="TreeGrafter"/>
</dbReference>
<comment type="caution">
    <text evidence="6">The sequence shown here is derived from an EMBL/GenBank/DDBJ whole genome shotgun (WGS) entry which is preliminary data.</text>
</comment>
<reference evidence="6 7" key="1">
    <citation type="journal article" date="2018" name="G3 (Bethesda)">
        <title>A High-Quality Reference Genome for the Invasive Mosquitofish Gambusia affinis Using a Chicago Library.</title>
        <authorList>
            <person name="Hoffberg S.L."/>
            <person name="Troendle N.J."/>
            <person name="Glenn T.C."/>
            <person name="Mahmud O."/>
            <person name="Louha S."/>
            <person name="Chalopin D."/>
            <person name="Bennetzen J.L."/>
            <person name="Mauricio R."/>
        </authorList>
    </citation>
    <scope>NUCLEOTIDE SEQUENCE [LARGE SCALE GENOMIC DNA]</scope>
    <source>
        <strain evidence="6">NE01/NJP1002.9</strain>
        <tissue evidence="6">Muscle</tissue>
    </source>
</reference>
<dbReference type="PANTHER" id="PTHR31774:SF1">
    <property type="entry name" value="PROTEIN SHISA-9"/>
    <property type="match status" value="1"/>
</dbReference>
<dbReference type="EMBL" id="NHOQ01000379">
    <property type="protein sequence ID" value="PWA30555.1"/>
    <property type="molecule type" value="Genomic_DNA"/>
</dbReference>
<dbReference type="InterPro" id="IPR026910">
    <property type="entry name" value="Shisa"/>
</dbReference>
<evidence type="ECO:0000313" key="6">
    <source>
        <dbReference type="EMBL" id="PWA30555.1"/>
    </source>
</evidence>
<keyword evidence="3" id="KW-1133">Transmembrane helix</keyword>
<feature type="region of interest" description="Disordered" evidence="5">
    <location>
        <begin position="271"/>
        <end position="325"/>
    </location>
</feature>
<keyword evidence="4" id="KW-0472">Membrane</keyword>
<keyword evidence="7" id="KW-1185">Reference proteome</keyword>
<evidence type="ECO:0000256" key="3">
    <source>
        <dbReference type="ARBA" id="ARBA00022989"/>
    </source>
</evidence>
<proteinExistence type="predicted"/>
<gene>
    <name evidence="6" type="ORF">CCH79_00020713</name>
</gene>
<evidence type="ECO:0000256" key="2">
    <source>
        <dbReference type="ARBA" id="ARBA00022692"/>
    </source>
</evidence>
<dbReference type="Proteomes" id="UP000250572">
    <property type="component" value="Unassembled WGS sequence"/>
</dbReference>
<evidence type="ECO:0000256" key="5">
    <source>
        <dbReference type="SAM" id="MobiDB-lite"/>
    </source>
</evidence>
<evidence type="ECO:0000256" key="1">
    <source>
        <dbReference type="ARBA" id="ARBA00004370"/>
    </source>
</evidence>
<evidence type="ECO:0000256" key="4">
    <source>
        <dbReference type="ARBA" id="ARBA00023136"/>
    </source>
</evidence>
<name>A0A315W4D1_GAMAF</name>
<organism evidence="6 7">
    <name type="scientific">Gambusia affinis</name>
    <name type="common">Western mosquitofish</name>
    <name type="synonym">Heterandria affinis</name>
    <dbReference type="NCBI Taxonomy" id="33528"/>
    <lineage>
        <taxon>Eukaryota</taxon>
        <taxon>Metazoa</taxon>
        <taxon>Chordata</taxon>
        <taxon>Craniata</taxon>
        <taxon>Vertebrata</taxon>
        <taxon>Euteleostomi</taxon>
        <taxon>Actinopterygii</taxon>
        <taxon>Neopterygii</taxon>
        <taxon>Teleostei</taxon>
        <taxon>Neoteleostei</taxon>
        <taxon>Acanthomorphata</taxon>
        <taxon>Ovalentaria</taxon>
        <taxon>Atherinomorphae</taxon>
        <taxon>Cyprinodontiformes</taxon>
        <taxon>Poeciliidae</taxon>
        <taxon>Poeciliinae</taxon>
        <taxon>Gambusia</taxon>
    </lineage>
</organism>
<sequence length="429" mass="45851">MSLKPGGSALKHPGEQEEEHRAGGRAEGVQGDGGVGRRPTEGRLMGPLGKSRGAIKEGGRSEAWFHFNQELDPNTEKQGWCECRIRKPLKQNPSYGMKLHSSRIRTGLSLQALQELCSLFGHFDNKKLKVKILQSAICSLWQFTAKYNGEIYNKRRLMVELPTKGGLPLQPMGNSRSAMGNLSMTPPMAANTMLSNPLTSNPLNPSMTQMASMAPMASMAKMASMTAMTSMPQMTSLSPMPSITPMTSLGQLTPEPVATYVMEMPSISSVSTLPSERHIAGGSGGLKPNGQKPKGGHAAHSSYSSHTHSHTHSSKAPGLGASSLAHMVGTMPSGMSRAVGTAFGSSSATMGRPLAYSSNTIAGHAAGFGIKAWDGTETVGRRKSYGHKRPQCTVLEPNQLHGTRGQSHSQHFLPTQPYFVTNSKTEVTV</sequence>
<dbReference type="GO" id="GO:0014069">
    <property type="term" value="C:postsynaptic density"/>
    <property type="evidence" value="ECO:0007669"/>
    <property type="project" value="TreeGrafter"/>
</dbReference>
<keyword evidence="2" id="KW-0812">Transmembrane</keyword>
<dbReference type="PANTHER" id="PTHR31774">
    <property type="entry name" value="PROTEIN SHISA-9-RELATED"/>
    <property type="match status" value="1"/>
</dbReference>
<dbReference type="GO" id="GO:0048172">
    <property type="term" value="P:regulation of short-term neuronal synaptic plasticity"/>
    <property type="evidence" value="ECO:0007669"/>
    <property type="project" value="TreeGrafter"/>
</dbReference>
<feature type="compositionally biased region" description="Basic and acidic residues" evidence="5">
    <location>
        <begin position="12"/>
        <end position="24"/>
    </location>
</feature>
<dbReference type="GO" id="GO:0032281">
    <property type="term" value="C:AMPA glutamate receptor complex"/>
    <property type="evidence" value="ECO:0007669"/>
    <property type="project" value="TreeGrafter"/>
</dbReference>
<accession>A0A315W4D1</accession>